<proteinExistence type="predicted"/>
<dbReference type="SUPFAM" id="SSF46785">
    <property type="entry name" value="Winged helix' DNA-binding domain"/>
    <property type="match status" value="1"/>
</dbReference>
<evidence type="ECO:0000259" key="2">
    <source>
        <dbReference type="Pfam" id="PF08279"/>
    </source>
</evidence>
<feature type="domain" description="Helix-turn-helix type 11" evidence="2">
    <location>
        <begin position="12"/>
        <end position="48"/>
    </location>
</feature>
<organism evidence="3 4">
    <name type="scientific">Sulfobacillus thermosulfidooxidans</name>
    <dbReference type="NCBI Taxonomy" id="28034"/>
    <lineage>
        <taxon>Bacteria</taxon>
        <taxon>Bacillati</taxon>
        <taxon>Bacillota</taxon>
        <taxon>Clostridia</taxon>
        <taxon>Eubacteriales</taxon>
        <taxon>Clostridiales Family XVII. Incertae Sedis</taxon>
        <taxon>Sulfobacillus</taxon>
    </lineage>
</organism>
<dbReference type="InterPro" id="IPR036388">
    <property type="entry name" value="WH-like_DNA-bd_sf"/>
</dbReference>
<dbReference type="InterPro" id="IPR013196">
    <property type="entry name" value="HTH_11"/>
</dbReference>
<dbReference type="Gene3D" id="1.10.10.10">
    <property type="entry name" value="Winged helix-like DNA-binding domain superfamily/Winged helix DNA-binding domain"/>
    <property type="match status" value="1"/>
</dbReference>
<dbReference type="Pfam" id="PF08279">
    <property type="entry name" value="HTH_11"/>
    <property type="match status" value="1"/>
</dbReference>
<name>A0A2T2X2N8_SULTH</name>
<dbReference type="InterPro" id="IPR036390">
    <property type="entry name" value="WH_DNA-bd_sf"/>
</dbReference>
<protein>
    <recommendedName>
        <fullName evidence="2">Helix-turn-helix type 11 domain-containing protein</fullName>
    </recommendedName>
</protein>
<feature type="region of interest" description="Disordered" evidence="1">
    <location>
        <begin position="195"/>
        <end position="223"/>
    </location>
</feature>
<gene>
    <name evidence="3" type="ORF">C7B47_03850</name>
</gene>
<reference evidence="3 4" key="1">
    <citation type="journal article" date="2014" name="BMC Genomics">
        <title>Comparison of environmental and isolate Sulfobacillus genomes reveals diverse carbon, sulfur, nitrogen, and hydrogen metabolisms.</title>
        <authorList>
            <person name="Justice N.B."/>
            <person name="Norman A."/>
            <person name="Brown C.T."/>
            <person name="Singh A."/>
            <person name="Thomas B.C."/>
            <person name="Banfield J.F."/>
        </authorList>
    </citation>
    <scope>NUCLEOTIDE SEQUENCE [LARGE SCALE GENOMIC DNA]</scope>
    <source>
        <strain evidence="3">AMDSBA5</strain>
    </source>
</reference>
<sequence length="223" mass="25540">MMEDDMMPSSLRERILEYLDQHKEVTTEQLQKIFGVSRRHIQRHLHQLVEEHRVSMTLLPGSHHTGVYQSVLPRDEEFHAIPQLLRAIEKVGGKDLLGKVLEQFTDQYYGHSIDQSLEALSQEDSVLMDWKKSPNGWWITMRQCPLPNTPDAELVCQAEARTFSKHFKAPAIHFSRAETGVCQFFIPQKTVTDQNESRAGIAKTQGRLSSPIPSREGGTDTYE</sequence>
<dbReference type="AlphaFoldDB" id="A0A2T2X2N8"/>
<accession>A0A2T2X2N8</accession>
<evidence type="ECO:0000313" key="3">
    <source>
        <dbReference type="EMBL" id="PSR28764.1"/>
    </source>
</evidence>
<dbReference type="EMBL" id="PXYX01000005">
    <property type="protein sequence ID" value="PSR28764.1"/>
    <property type="molecule type" value="Genomic_DNA"/>
</dbReference>
<evidence type="ECO:0000256" key="1">
    <source>
        <dbReference type="SAM" id="MobiDB-lite"/>
    </source>
</evidence>
<comment type="caution">
    <text evidence="3">The sequence shown here is derived from an EMBL/GenBank/DDBJ whole genome shotgun (WGS) entry which is preliminary data.</text>
</comment>
<dbReference type="Proteomes" id="UP000242705">
    <property type="component" value="Unassembled WGS sequence"/>
</dbReference>
<evidence type="ECO:0000313" key="4">
    <source>
        <dbReference type="Proteomes" id="UP000242705"/>
    </source>
</evidence>